<dbReference type="InterPro" id="IPR038377">
    <property type="entry name" value="Na/Glc_symporter_sf"/>
</dbReference>
<dbReference type="PANTHER" id="PTHR48086:SF10">
    <property type="entry name" value="AGR155CP"/>
    <property type="match status" value="1"/>
</dbReference>
<feature type="transmembrane region" description="Helical" evidence="8">
    <location>
        <begin position="155"/>
        <end position="173"/>
    </location>
</feature>
<dbReference type="OrthoDB" id="6132759at2759"/>
<feature type="transmembrane region" description="Helical" evidence="8">
    <location>
        <begin position="108"/>
        <end position="134"/>
    </location>
</feature>
<evidence type="ECO:0000256" key="8">
    <source>
        <dbReference type="SAM" id="Phobius"/>
    </source>
</evidence>
<dbReference type="InterPro" id="IPR001734">
    <property type="entry name" value="Na/solute_symporter"/>
</dbReference>
<feature type="transmembrane region" description="Helical" evidence="8">
    <location>
        <begin position="223"/>
        <end position="241"/>
    </location>
</feature>
<dbReference type="GO" id="GO:0005886">
    <property type="term" value="C:plasma membrane"/>
    <property type="evidence" value="ECO:0007669"/>
    <property type="project" value="TreeGrafter"/>
</dbReference>
<feature type="transmembrane region" description="Helical" evidence="8">
    <location>
        <begin position="44"/>
        <end position="64"/>
    </location>
</feature>
<gene>
    <name evidence="9" type="ORF">IWQ62_004411</name>
</gene>
<dbReference type="EMBL" id="JANBPY010001460">
    <property type="protein sequence ID" value="KAJ1959953.1"/>
    <property type="molecule type" value="Genomic_DNA"/>
</dbReference>
<dbReference type="InterPro" id="IPR050277">
    <property type="entry name" value="Sodium:Solute_Symporter"/>
</dbReference>
<keyword evidence="3" id="KW-0813">Transport</keyword>
<protein>
    <recommendedName>
        <fullName evidence="11">Sodium:solute symporter</fullName>
    </recommendedName>
</protein>
<dbReference type="Proteomes" id="UP001150925">
    <property type="component" value="Unassembled WGS sequence"/>
</dbReference>
<evidence type="ECO:0000256" key="3">
    <source>
        <dbReference type="ARBA" id="ARBA00022448"/>
    </source>
</evidence>
<accession>A0A9W8E5F5</accession>
<dbReference type="Gene3D" id="1.20.1730.10">
    <property type="entry name" value="Sodium/glucose cotransporter"/>
    <property type="match status" value="1"/>
</dbReference>
<evidence type="ECO:0000313" key="10">
    <source>
        <dbReference type="Proteomes" id="UP001150925"/>
    </source>
</evidence>
<dbReference type="AlphaFoldDB" id="A0A9W8E5F5"/>
<keyword evidence="10" id="KW-1185">Reference proteome</keyword>
<organism evidence="9 10">
    <name type="scientific">Dispira parvispora</name>
    <dbReference type="NCBI Taxonomy" id="1520584"/>
    <lineage>
        <taxon>Eukaryota</taxon>
        <taxon>Fungi</taxon>
        <taxon>Fungi incertae sedis</taxon>
        <taxon>Zoopagomycota</taxon>
        <taxon>Kickxellomycotina</taxon>
        <taxon>Dimargaritomycetes</taxon>
        <taxon>Dimargaritales</taxon>
        <taxon>Dimargaritaceae</taxon>
        <taxon>Dispira</taxon>
    </lineage>
</organism>
<feature type="transmembrane region" description="Helical" evidence="8">
    <location>
        <begin position="84"/>
        <end position="102"/>
    </location>
</feature>
<proteinExistence type="inferred from homology"/>
<comment type="subcellular location">
    <subcellularLocation>
        <location evidence="1">Membrane</location>
        <topology evidence="1">Multi-pass membrane protein</topology>
    </subcellularLocation>
</comment>
<evidence type="ECO:0000256" key="2">
    <source>
        <dbReference type="ARBA" id="ARBA00006434"/>
    </source>
</evidence>
<evidence type="ECO:0000256" key="4">
    <source>
        <dbReference type="ARBA" id="ARBA00022692"/>
    </source>
</evidence>
<evidence type="ECO:0000256" key="1">
    <source>
        <dbReference type="ARBA" id="ARBA00004141"/>
    </source>
</evidence>
<feature type="transmembrane region" description="Helical" evidence="8">
    <location>
        <begin position="261"/>
        <end position="280"/>
    </location>
</feature>
<evidence type="ECO:0000256" key="5">
    <source>
        <dbReference type="ARBA" id="ARBA00022989"/>
    </source>
</evidence>
<dbReference type="GO" id="GO:0015606">
    <property type="term" value="F:spermidine transmembrane transporter activity"/>
    <property type="evidence" value="ECO:0007669"/>
    <property type="project" value="TreeGrafter"/>
</dbReference>
<name>A0A9W8E5F5_9FUNG</name>
<evidence type="ECO:0000256" key="7">
    <source>
        <dbReference type="RuleBase" id="RU362091"/>
    </source>
</evidence>
<evidence type="ECO:0000256" key="6">
    <source>
        <dbReference type="ARBA" id="ARBA00023136"/>
    </source>
</evidence>
<reference evidence="9" key="1">
    <citation type="submission" date="2022-07" db="EMBL/GenBank/DDBJ databases">
        <title>Phylogenomic reconstructions and comparative analyses of Kickxellomycotina fungi.</title>
        <authorList>
            <person name="Reynolds N.K."/>
            <person name="Stajich J.E."/>
            <person name="Barry K."/>
            <person name="Grigoriev I.V."/>
            <person name="Crous P."/>
            <person name="Smith M.E."/>
        </authorList>
    </citation>
    <scope>NUCLEOTIDE SEQUENCE</scope>
    <source>
        <strain evidence="9">RSA 1196</strain>
    </source>
</reference>
<comment type="similarity">
    <text evidence="2 7">Belongs to the sodium:solute symporter (SSF) (TC 2.A.21) family.</text>
</comment>
<keyword evidence="5 8" id="KW-1133">Transmembrane helix</keyword>
<evidence type="ECO:0008006" key="11">
    <source>
        <dbReference type="Google" id="ProtNLM"/>
    </source>
</evidence>
<keyword evidence="4 8" id="KW-0812">Transmembrane</keyword>
<evidence type="ECO:0000313" key="9">
    <source>
        <dbReference type="EMBL" id="KAJ1959953.1"/>
    </source>
</evidence>
<feature type="transmembrane region" description="Helical" evidence="8">
    <location>
        <begin position="301"/>
        <end position="324"/>
    </location>
</feature>
<feature type="transmembrane region" description="Helical" evidence="8">
    <location>
        <begin position="185"/>
        <end position="211"/>
    </location>
</feature>
<sequence>MAASLYTRLLTFTFGSRWWWFGQPWLELSTHSVWSTIMSTLDGTLSQVLVYVTIVVFLAIGLYAGRQTGNSKELFLASRRSQKALPLGLNFLATSVGTWILFSLPEVATIAGILGIFAYSIACVFPLMVFAWLGPIIRQKNPEGFSLVSYILKRFGYPLHILYCIIIIVYLGLFLTSEFAGIKSILSLLASIDGPIPVVVIAIVTTIYTAYGGFRASIFTDSIQAALSAIMILIAVIAIGTSVRFDHDKAVDSGLLGPTKLGWQLLYIMPVAVTFSGMYHQGFWQRTFAANDDRTLWQSSIIGSVTTFPVLVLIGVTGLIAVWAGTLTEEQEPYEAFFSLYKVTPPWVLGFTLVL</sequence>
<dbReference type="Pfam" id="PF00474">
    <property type="entry name" value="SSF"/>
    <property type="match status" value="1"/>
</dbReference>
<keyword evidence="6 8" id="KW-0472">Membrane</keyword>
<dbReference type="PROSITE" id="PS50283">
    <property type="entry name" value="NA_SOLUT_SYMP_3"/>
    <property type="match status" value="1"/>
</dbReference>
<comment type="caution">
    <text evidence="9">The sequence shown here is derived from an EMBL/GenBank/DDBJ whole genome shotgun (WGS) entry which is preliminary data.</text>
</comment>
<feature type="non-terminal residue" evidence="9">
    <location>
        <position position="355"/>
    </location>
</feature>
<dbReference type="PANTHER" id="PTHR48086">
    <property type="entry name" value="SODIUM/PROLINE SYMPORTER-RELATED"/>
    <property type="match status" value="1"/>
</dbReference>